<keyword evidence="3" id="KW-0808">Transferase</keyword>
<dbReference type="GO" id="GO:0070475">
    <property type="term" value="P:rRNA base methylation"/>
    <property type="evidence" value="ECO:0007669"/>
    <property type="project" value="InterPro"/>
</dbReference>
<feature type="domain" description="25S rRNA (uridine-N(3))-methyltransferase BMT5-like" evidence="2">
    <location>
        <begin position="103"/>
        <end position="239"/>
    </location>
</feature>
<sequence length="273" mass="30779">MVKTKKTTLKDRLKKHLDNTSKIVKREAQAKKSEKEISKKKKHTQVHFKSPLYSIKDKILLLGEGNFSFARSLAQKLGSGKNILATCLDSEKDLFTKYEDSAGITDKDRNVRANQDLLVNLFLSSSQLLTSSNLPRAKKSNPKKLSKKRKSLDNDSDSDNETFESQLDPNQDEYGLDLDSSINAQPVDMNVDGQVLVTLKSGEPYDSWNIRSISKKTGMSIQTTVPFIAKDYPGYEHRRTLGFKNGLSVGQNSEILKKSPKTYIFVKRISDEN</sequence>
<comment type="caution">
    <text evidence="3">The sequence shown here is derived from an EMBL/GenBank/DDBJ whole genome shotgun (WGS) entry which is preliminary data.</text>
</comment>
<feature type="region of interest" description="Disordered" evidence="1">
    <location>
        <begin position="20"/>
        <end position="41"/>
    </location>
</feature>
<feature type="domain" description="25S rRNA (uridine-N(3))-methyltransferase BMT5-like" evidence="2">
    <location>
        <begin position="60"/>
        <end position="101"/>
    </location>
</feature>
<name>A0A1R0H898_9FUNG</name>
<evidence type="ECO:0000259" key="2">
    <source>
        <dbReference type="Pfam" id="PF10354"/>
    </source>
</evidence>
<dbReference type="InterPro" id="IPR019446">
    <property type="entry name" value="BMT5-like"/>
</dbReference>
<dbReference type="Proteomes" id="UP000187455">
    <property type="component" value="Unassembled WGS sequence"/>
</dbReference>
<feature type="compositionally biased region" description="Basic residues" evidence="1">
    <location>
        <begin position="136"/>
        <end position="150"/>
    </location>
</feature>
<keyword evidence="4" id="KW-1185">Reference proteome</keyword>
<protein>
    <submittedName>
        <fullName evidence="3">25S rRNA (Uridine-N(3))-methyltransferase</fullName>
    </submittedName>
</protein>
<dbReference type="PANTHER" id="PTHR11538">
    <property type="entry name" value="PHENYLALANYL-TRNA SYNTHETASE"/>
    <property type="match status" value="1"/>
</dbReference>
<dbReference type="AlphaFoldDB" id="A0A1R0H898"/>
<dbReference type="OrthoDB" id="273345at2759"/>
<dbReference type="Pfam" id="PF10354">
    <property type="entry name" value="BMT5-like"/>
    <property type="match status" value="2"/>
</dbReference>
<evidence type="ECO:0000313" key="4">
    <source>
        <dbReference type="Proteomes" id="UP000187455"/>
    </source>
</evidence>
<accession>A0A1R0H898</accession>
<reference evidence="3 4" key="1">
    <citation type="journal article" date="2016" name="Mol. Biol. Evol.">
        <title>Genome-Wide Survey of Gut Fungi (Harpellales) Reveals the First Horizontally Transferred Ubiquitin Gene from a Mosquito Host.</title>
        <authorList>
            <person name="Wang Y."/>
            <person name="White M.M."/>
            <person name="Kvist S."/>
            <person name="Moncalvo J.M."/>
        </authorList>
    </citation>
    <scope>NUCLEOTIDE SEQUENCE [LARGE SCALE GENOMIC DNA]</scope>
    <source>
        <strain evidence="3 4">ALG-7-W6</strain>
    </source>
</reference>
<evidence type="ECO:0000256" key="1">
    <source>
        <dbReference type="SAM" id="MobiDB-lite"/>
    </source>
</evidence>
<proteinExistence type="predicted"/>
<gene>
    <name evidence="3" type="ORF">AYI68_g494</name>
</gene>
<feature type="compositionally biased region" description="Basic and acidic residues" evidence="1">
    <location>
        <begin position="20"/>
        <end position="37"/>
    </location>
</feature>
<feature type="region of interest" description="Disordered" evidence="1">
    <location>
        <begin position="133"/>
        <end position="178"/>
    </location>
</feature>
<evidence type="ECO:0000313" key="3">
    <source>
        <dbReference type="EMBL" id="OLY85318.1"/>
    </source>
</evidence>
<dbReference type="PANTHER" id="PTHR11538:SF26">
    <property type="entry name" value="FERREDOXIN-FOLD ANTICODON-BINDING DOMAIN-CONTAINING PROTEIN 1"/>
    <property type="match status" value="1"/>
</dbReference>
<dbReference type="GO" id="GO:0070042">
    <property type="term" value="F:rRNA (uridine-N3-)-methyltransferase activity"/>
    <property type="evidence" value="ECO:0007669"/>
    <property type="project" value="InterPro"/>
</dbReference>
<organism evidence="3 4">
    <name type="scientific">Smittium mucronatum</name>
    <dbReference type="NCBI Taxonomy" id="133383"/>
    <lineage>
        <taxon>Eukaryota</taxon>
        <taxon>Fungi</taxon>
        <taxon>Fungi incertae sedis</taxon>
        <taxon>Zoopagomycota</taxon>
        <taxon>Kickxellomycotina</taxon>
        <taxon>Harpellomycetes</taxon>
        <taxon>Harpellales</taxon>
        <taxon>Legeriomycetaceae</taxon>
        <taxon>Smittium</taxon>
    </lineage>
</organism>
<dbReference type="EMBL" id="LSSL01000157">
    <property type="protein sequence ID" value="OLY85318.1"/>
    <property type="molecule type" value="Genomic_DNA"/>
</dbReference>
<dbReference type="STRING" id="133383.A0A1R0H898"/>
<keyword evidence="3" id="KW-0489">Methyltransferase</keyword>
<dbReference type="GO" id="GO:0005737">
    <property type="term" value="C:cytoplasm"/>
    <property type="evidence" value="ECO:0007669"/>
    <property type="project" value="TreeGrafter"/>
</dbReference>